<feature type="signal peptide" evidence="2">
    <location>
        <begin position="1"/>
        <end position="22"/>
    </location>
</feature>
<sequence>MFRSQQLAVIVALCILGSFTAAKAPDSLSNKNKKVSASATPDQTSNGREYLGECSCCSDHRSQWGLDNSQSRSANVSRVDDPRSEPSVLHELTLKNMAEDAESDIAIRFVDEND</sequence>
<dbReference type="EMBL" id="CALNXI010000139">
    <property type="protein sequence ID" value="CAH3020193.1"/>
    <property type="molecule type" value="Genomic_DNA"/>
</dbReference>
<reference evidence="3 4" key="1">
    <citation type="submission" date="2022-05" db="EMBL/GenBank/DDBJ databases">
        <authorList>
            <consortium name="Genoscope - CEA"/>
            <person name="William W."/>
        </authorList>
    </citation>
    <scope>NUCLEOTIDE SEQUENCE [LARGE SCALE GENOMIC DNA]</scope>
</reference>
<feature type="region of interest" description="Disordered" evidence="1">
    <location>
        <begin position="62"/>
        <end position="95"/>
    </location>
</feature>
<keyword evidence="4" id="KW-1185">Reference proteome</keyword>
<evidence type="ECO:0000256" key="2">
    <source>
        <dbReference type="SAM" id="SignalP"/>
    </source>
</evidence>
<feature type="region of interest" description="Disordered" evidence="1">
    <location>
        <begin position="24"/>
        <end position="49"/>
    </location>
</feature>
<protein>
    <submittedName>
        <fullName evidence="3">Uncharacterized protein</fullName>
    </submittedName>
</protein>
<evidence type="ECO:0000256" key="1">
    <source>
        <dbReference type="SAM" id="MobiDB-lite"/>
    </source>
</evidence>
<comment type="caution">
    <text evidence="3">The sequence shown here is derived from an EMBL/GenBank/DDBJ whole genome shotgun (WGS) entry which is preliminary data.</text>
</comment>
<accession>A0ABN8LWA3</accession>
<evidence type="ECO:0000313" key="4">
    <source>
        <dbReference type="Proteomes" id="UP001159427"/>
    </source>
</evidence>
<name>A0ABN8LWA3_9CNID</name>
<proteinExistence type="predicted"/>
<feature type="compositionally biased region" description="Polar residues" evidence="1">
    <location>
        <begin position="27"/>
        <end position="47"/>
    </location>
</feature>
<dbReference type="Proteomes" id="UP001159427">
    <property type="component" value="Unassembled WGS sequence"/>
</dbReference>
<feature type="chain" id="PRO_5047277787" evidence="2">
    <location>
        <begin position="23"/>
        <end position="114"/>
    </location>
</feature>
<gene>
    <name evidence="3" type="ORF">PEVE_00006025</name>
</gene>
<organism evidence="3 4">
    <name type="scientific">Porites evermanni</name>
    <dbReference type="NCBI Taxonomy" id="104178"/>
    <lineage>
        <taxon>Eukaryota</taxon>
        <taxon>Metazoa</taxon>
        <taxon>Cnidaria</taxon>
        <taxon>Anthozoa</taxon>
        <taxon>Hexacorallia</taxon>
        <taxon>Scleractinia</taxon>
        <taxon>Fungiina</taxon>
        <taxon>Poritidae</taxon>
        <taxon>Porites</taxon>
    </lineage>
</organism>
<feature type="compositionally biased region" description="Polar residues" evidence="1">
    <location>
        <begin position="65"/>
        <end position="76"/>
    </location>
</feature>
<evidence type="ECO:0000313" key="3">
    <source>
        <dbReference type="EMBL" id="CAH3020193.1"/>
    </source>
</evidence>
<keyword evidence="2" id="KW-0732">Signal</keyword>